<comment type="catalytic activity">
    <reaction evidence="6">
        <text>[(1-&gt;4)-alpha-D-glucosyl](n) + UDP-alpha-D-glucose = [(1-&gt;4)-alpha-D-glucosyl](n+1) + UDP + H(+)</text>
        <dbReference type="Rhea" id="RHEA:18549"/>
        <dbReference type="Rhea" id="RHEA-COMP:9584"/>
        <dbReference type="Rhea" id="RHEA-COMP:9587"/>
        <dbReference type="ChEBI" id="CHEBI:15378"/>
        <dbReference type="ChEBI" id="CHEBI:15444"/>
        <dbReference type="ChEBI" id="CHEBI:58223"/>
        <dbReference type="ChEBI" id="CHEBI:58885"/>
        <dbReference type="EC" id="2.4.1.11"/>
    </reaction>
    <physiologicalReaction direction="left-to-right" evidence="6">
        <dbReference type="Rhea" id="RHEA:18550"/>
    </physiologicalReaction>
</comment>
<dbReference type="InterPro" id="IPR008631">
    <property type="entry name" value="Glycogen_synth"/>
</dbReference>
<dbReference type="GO" id="GO:0005737">
    <property type="term" value="C:cytoplasm"/>
    <property type="evidence" value="ECO:0007669"/>
    <property type="project" value="TreeGrafter"/>
</dbReference>
<reference evidence="9" key="1">
    <citation type="submission" date="2023-03" db="EMBL/GenBank/DDBJ databases">
        <authorList>
            <person name="Steffen K."/>
            <person name="Cardenas P."/>
        </authorList>
    </citation>
    <scope>NUCLEOTIDE SEQUENCE</scope>
</reference>
<evidence type="ECO:0000256" key="7">
    <source>
        <dbReference type="RuleBase" id="RU363104"/>
    </source>
</evidence>
<dbReference type="FunFam" id="3.40.50.2000:FF:000014">
    <property type="entry name" value="Glycogen [starch] synthase"/>
    <property type="match status" value="1"/>
</dbReference>
<evidence type="ECO:0000256" key="2">
    <source>
        <dbReference type="ARBA" id="ARBA00010686"/>
    </source>
</evidence>
<proteinExistence type="inferred from homology"/>
<feature type="compositionally biased region" description="Acidic residues" evidence="8">
    <location>
        <begin position="298"/>
        <end position="307"/>
    </location>
</feature>
<evidence type="ECO:0000256" key="3">
    <source>
        <dbReference type="ARBA" id="ARBA00022676"/>
    </source>
</evidence>
<feature type="compositionally biased region" description="Low complexity" evidence="8">
    <location>
        <begin position="269"/>
        <end position="286"/>
    </location>
</feature>
<dbReference type="PANTHER" id="PTHR10176">
    <property type="entry name" value="GLYCOGEN SYNTHASE"/>
    <property type="match status" value="1"/>
</dbReference>
<evidence type="ECO:0000256" key="5">
    <source>
        <dbReference type="ARBA" id="ARBA00023056"/>
    </source>
</evidence>
<gene>
    <name evidence="9" type="ORF">GBAR_LOCUS21137</name>
</gene>
<dbReference type="PANTHER" id="PTHR10176:SF3">
    <property type="entry name" value="GLYCOGEN [STARCH] SYNTHASE"/>
    <property type="match status" value="1"/>
</dbReference>
<evidence type="ECO:0000256" key="4">
    <source>
        <dbReference type="ARBA" id="ARBA00022679"/>
    </source>
</evidence>
<protein>
    <recommendedName>
        <fullName evidence="7">Glycogen [starch] synthase</fullName>
        <ecNumber evidence="7">2.4.1.11</ecNumber>
    </recommendedName>
</protein>
<evidence type="ECO:0000256" key="6">
    <source>
        <dbReference type="ARBA" id="ARBA00047345"/>
    </source>
</evidence>
<comment type="caution">
    <text evidence="9">The sequence shown here is derived from an EMBL/GenBank/DDBJ whole genome shotgun (WGS) entry which is preliminary data.</text>
</comment>
<dbReference type="GO" id="GO:0004373">
    <property type="term" value="F:alpha-1,4-glucan glucosyltransferase (UDP-glucose donor) activity"/>
    <property type="evidence" value="ECO:0007669"/>
    <property type="project" value="UniProtKB-EC"/>
</dbReference>
<dbReference type="Proteomes" id="UP001174909">
    <property type="component" value="Unassembled WGS sequence"/>
</dbReference>
<dbReference type="GO" id="GO:0005978">
    <property type="term" value="P:glycogen biosynthetic process"/>
    <property type="evidence" value="ECO:0007669"/>
    <property type="project" value="UniProtKB-KW"/>
</dbReference>
<organism evidence="9 10">
    <name type="scientific">Geodia barretti</name>
    <name type="common">Barrett's horny sponge</name>
    <dbReference type="NCBI Taxonomy" id="519541"/>
    <lineage>
        <taxon>Eukaryota</taxon>
        <taxon>Metazoa</taxon>
        <taxon>Porifera</taxon>
        <taxon>Demospongiae</taxon>
        <taxon>Heteroscleromorpha</taxon>
        <taxon>Tetractinellida</taxon>
        <taxon>Astrophorina</taxon>
        <taxon>Geodiidae</taxon>
        <taxon>Geodia</taxon>
    </lineage>
</organism>
<keyword evidence="10" id="KW-1185">Reference proteome</keyword>
<sequence length="307" mass="35301">MTVVAFLIFPTRTNSFNVESLKGQAITKQLQETVGSIQDKIGKKIFETVLRWQLPDSTSLIDRKDIIQLKRCIFAAQKGGLPPICTHNVIDDHCDPVLCNIRRIQLFNRREDRVKIIFHPEFLSATNPLFKMDYEEFVRGCHLGVFPSYYEPWGYTPAECTVMGIPSVTTNLSGFGCFIAQHVADPATYGIYIVDRRFKSADESIQQLANYMFEFCSQTRHQRIIQRNRTERLSDLLDWQTLGQYYRTARRRALETTHPEYYSSKRRGSGSATPTSSTPGFRYPRPLSEPPSRPPSEIGDDEDEEQQ</sequence>
<dbReference type="SUPFAM" id="SSF53756">
    <property type="entry name" value="UDP-Glycosyltransferase/glycogen phosphorylase"/>
    <property type="match status" value="1"/>
</dbReference>
<keyword evidence="4 7" id="KW-0808">Transferase</keyword>
<comment type="function">
    <text evidence="7">Transfers the glycosyl residue from UDP-Glc to the non-reducing end of alpha-1,4-glucan.</text>
</comment>
<feature type="region of interest" description="Disordered" evidence="8">
    <location>
        <begin position="257"/>
        <end position="307"/>
    </location>
</feature>
<evidence type="ECO:0000256" key="8">
    <source>
        <dbReference type="SAM" id="MobiDB-lite"/>
    </source>
</evidence>
<dbReference type="Pfam" id="PF05693">
    <property type="entry name" value="Glycogen_syn"/>
    <property type="match status" value="1"/>
</dbReference>
<dbReference type="Gene3D" id="3.40.50.2000">
    <property type="entry name" value="Glycogen Phosphorylase B"/>
    <property type="match status" value="1"/>
</dbReference>
<evidence type="ECO:0000313" key="10">
    <source>
        <dbReference type="Proteomes" id="UP001174909"/>
    </source>
</evidence>
<keyword evidence="3 7" id="KW-0328">Glycosyltransferase</keyword>
<comment type="pathway">
    <text evidence="1 7">Glycan biosynthesis; glycogen biosynthesis.</text>
</comment>
<dbReference type="AlphaFoldDB" id="A0AA35X4I9"/>
<evidence type="ECO:0000256" key="1">
    <source>
        <dbReference type="ARBA" id="ARBA00004964"/>
    </source>
</evidence>
<name>A0AA35X4I9_GEOBA</name>
<evidence type="ECO:0000313" key="9">
    <source>
        <dbReference type="EMBL" id="CAI8037810.1"/>
    </source>
</evidence>
<keyword evidence="5 7" id="KW-0320">Glycogen biosynthesis</keyword>
<dbReference type="EC" id="2.4.1.11" evidence="7"/>
<dbReference type="EMBL" id="CASHTH010002960">
    <property type="protein sequence ID" value="CAI8037810.1"/>
    <property type="molecule type" value="Genomic_DNA"/>
</dbReference>
<comment type="similarity">
    <text evidence="2 7">Belongs to the glycosyltransferase 3 family.</text>
</comment>
<dbReference type="Gene3D" id="6.10.260.10">
    <property type="match status" value="1"/>
</dbReference>
<accession>A0AA35X4I9</accession>